<dbReference type="Ensembl" id="ENSSLUT00000059985.1">
    <property type="protein sequence ID" value="ENSSLUP00000058306.1"/>
    <property type="gene ID" value="ENSSLUG00000024976.1"/>
</dbReference>
<dbReference type="InterPro" id="IPR002090">
    <property type="entry name" value="NHE-6/7/9"/>
</dbReference>
<dbReference type="AlphaFoldDB" id="A0A8D0AZT1"/>
<dbReference type="GeneTree" id="ENSGT00940000153460"/>
<dbReference type="Gene3D" id="6.10.140.1330">
    <property type="match status" value="1"/>
</dbReference>
<dbReference type="InterPro" id="IPR006153">
    <property type="entry name" value="Cation/H_exchanger_TM"/>
</dbReference>
<keyword evidence="10 13" id="KW-0406">Ion transport</keyword>
<feature type="transmembrane region" description="Helical" evidence="14">
    <location>
        <begin position="199"/>
        <end position="217"/>
    </location>
</feature>
<evidence type="ECO:0000313" key="17">
    <source>
        <dbReference type="Proteomes" id="UP000694568"/>
    </source>
</evidence>
<evidence type="ECO:0000256" key="4">
    <source>
        <dbReference type="ARBA" id="ARBA00022448"/>
    </source>
</evidence>
<evidence type="ECO:0000256" key="10">
    <source>
        <dbReference type="ARBA" id="ARBA00023065"/>
    </source>
</evidence>
<dbReference type="InterPro" id="IPR018422">
    <property type="entry name" value="Cation/H_exchanger_CPA1"/>
</dbReference>
<evidence type="ECO:0000256" key="9">
    <source>
        <dbReference type="ARBA" id="ARBA00023053"/>
    </source>
</evidence>
<comment type="similarity">
    <text evidence="3 13">Belongs to the monovalent cation:proton antiporter 1 (CPA1) transporter (TC 2.A.36) family.</text>
</comment>
<dbReference type="GO" id="GO:0098719">
    <property type="term" value="P:sodium ion import across plasma membrane"/>
    <property type="evidence" value="ECO:0007669"/>
    <property type="project" value="TreeGrafter"/>
</dbReference>
<feature type="domain" description="Cation/H+ exchanger transmembrane" evidence="15">
    <location>
        <begin position="30"/>
        <end position="474"/>
    </location>
</feature>
<evidence type="ECO:0000256" key="14">
    <source>
        <dbReference type="SAM" id="Phobius"/>
    </source>
</evidence>
<keyword evidence="9" id="KW-0915">Sodium</keyword>
<keyword evidence="17" id="KW-1185">Reference proteome</keyword>
<dbReference type="PRINTS" id="PR01084">
    <property type="entry name" value="NAHEXCHNGR"/>
</dbReference>
<dbReference type="PANTHER" id="PTHR10110:SF153">
    <property type="entry name" value="SODIUM_HYDROGEN EXCHANGER"/>
    <property type="match status" value="1"/>
</dbReference>
<evidence type="ECO:0000256" key="5">
    <source>
        <dbReference type="ARBA" id="ARBA00022475"/>
    </source>
</evidence>
<dbReference type="GO" id="GO:0015385">
    <property type="term" value="F:sodium:proton antiporter activity"/>
    <property type="evidence" value="ECO:0007669"/>
    <property type="project" value="InterPro"/>
</dbReference>
<evidence type="ECO:0000256" key="7">
    <source>
        <dbReference type="ARBA" id="ARBA00022753"/>
    </source>
</evidence>
<dbReference type="GO" id="GO:0051453">
    <property type="term" value="P:regulation of intracellular pH"/>
    <property type="evidence" value="ECO:0007669"/>
    <property type="project" value="TreeGrafter"/>
</dbReference>
<dbReference type="Pfam" id="PF00999">
    <property type="entry name" value="Na_H_Exchanger"/>
    <property type="match status" value="1"/>
</dbReference>
<evidence type="ECO:0000256" key="1">
    <source>
        <dbReference type="ARBA" id="ARBA00004195"/>
    </source>
</evidence>
<dbReference type="Proteomes" id="UP000694568">
    <property type="component" value="Unplaced"/>
</dbReference>
<evidence type="ECO:0000256" key="3">
    <source>
        <dbReference type="ARBA" id="ARBA00007367"/>
    </source>
</evidence>
<keyword evidence="6 13" id="KW-0812">Transmembrane</keyword>
<reference evidence="16" key="2">
    <citation type="submission" date="2025-09" db="UniProtKB">
        <authorList>
            <consortium name="Ensembl"/>
        </authorList>
    </citation>
    <scope>IDENTIFICATION</scope>
</reference>
<evidence type="ECO:0000256" key="6">
    <source>
        <dbReference type="ARBA" id="ARBA00022692"/>
    </source>
</evidence>
<comment type="subcellular location">
    <subcellularLocation>
        <location evidence="2">Cell membrane</location>
        <topology evidence="2">Multi-pass membrane protein</topology>
    </subcellularLocation>
    <subcellularLocation>
        <location evidence="1">Recycling endosome membrane</location>
        <topology evidence="1">Multi-pass membrane protein</topology>
    </subcellularLocation>
</comment>
<accession>A0A8D0AZT1</accession>
<feature type="transmembrane region" description="Helical" evidence="14">
    <location>
        <begin position="49"/>
        <end position="66"/>
    </location>
</feature>
<dbReference type="InterPro" id="IPR004709">
    <property type="entry name" value="NaH_exchanger"/>
</dbReference>
<feature type="transmembrane region" description="Helical" evidence="14">
    <location>
        <begin position="381"/>
        <end position="400"/>
    </location>
</feature>
<feature type="transmembrane region" description="Helical" evidence="14">
    <location>
        <begin position="128"/>
        <end position="145"/>
    </location>
</feature>
<dbReference type="GO" id="GO:0015386">
    <property type="term" value="F:potassium:proton antiporter activity"/>
    <property type="evidence" value="ECO:0007669"/>
    <property type="project" value="TreeGrafter"/>
</dbReference>
<keyword evidence="12 13" id="KW-0739">Sodium transport</keyword>
<reference evidence="16" key="1">
    <citation type="submission" date="2025-08" db="UniProtKB">
        <authorList>
            <consortium name="Ensembl"/>
        </authorList>
    </citation>
    <scope>IDENTIFICATION</scope>
</reference>
<protein>
    <recommendedName>
        <fullName evidence="13">Sodium/hydrogen exchanger</fullName>
    </recommendedName>
</protein>
<evidence type="ECO:0000259" key="15">
    <source>
        <dbReference type="Pfam" id="PF00999"/>
    </source>
</evidence>
<feature type="transmembrane region" description="Helical" evidence="14">
    <location>
        <begin position="354"/>
        <end position="375"/>
    </location>
</feature>
<dbReference type="NCBIfam" id="TIGR00840">
    <property type="entry name" value="b_cpa1"/>
    <property type="match status" value="1"/>
</dbReference>
<gene>
    <name evidence="16" type="primary">LOC116037022</name>
</gene>
<feature type="transmembrane region" description="Helical" evidence="14">
    <location>
        <begin position="157"/>
        <end position="179"/>
    </location>
</feature>
<organism evidence="16 17">
    <name type="scientific">Sander lucioperca</name>
    <name type="common">Pike-perch</name>
    <name type="synonym">Perca lucioperca</name>
    <dbReference type="NCBI Taxonomy" id="283035"/>
    <lineage>
        <taxon>Eukaryota</taxon>
        <taxon>Metazoa</taxon>
        <taxon>Chordata</taxon>
        <taxon>Craniata</taxon>
        <taxon>Vertebrata</taxon>
        <taxon>Euteleostomi</taxon>
        <taxon>Actinopterygii</taxon>
        <taxon>Neopterygii</taxon>
        <taxon>Teleostei</taxon>
        <taxon>Neoteleostei</taxon>
        <taxon>Acanthomorphata</taxon>
        <taxon>Eupercaria</taxon>
        <taxon>Perciformes</taxon>
        <taxon>Percoidei</taxon>
        <taxon>Percidae</taxon>
        <taxon>Luciopercinae</taxon>
        <taxon>Sander</taxon>
    </lineage>
</organism>
<dbReference type="PANTHER" id="PTHR10110">
    <property type="entry name" value="SODIUM/HYDROGEN EXCHANGER"/>
    <property type="match status" value="1"/>
</dbReference>
<evidence type="ECO:0000256" key="11">
    <source>
        <dbReference type="ARBA" id="ARBA00023136"/>
    </source>
</evidence>
<evidence type="ECO:0000313" key="16">
    <source>
        <dbReference type="Ensembl" id="ENSSLUP00000058306.1"/>
    </source>
</evidence>
<keyword evidence="7" id="KW-0967">Endosome</keyword>
<keyword evidence="11 14" id="KW-0472">Membrane</keyword>
<feature type="transmembrane region" description="Helical" evidence="14">
    <location>
        <begin position="304"/>
        <end position="333"/>
    </location>
</feature>
<evidence type="ECO:0000256" key="12">
    <source>
        <dbReference type="ARBA" id="ARBA00023201"/>
    </source>
</evidence>
<dbReference type="GO" id="GO:0005886">
    <property type="term" value="C:plasma membrane"/>
    <property type="evidence" value="ECO:0007669"/>
    <property type="project" value="UniProtKB-SubCell"/>
</dbReference>
<feature type="transmembrane region" description="Helical" evidence="14">
    <location>
        <begin position="270"/>
        <end position="292"/>
    </location>
</feature>
<sequence>KWSFGRFLVQESHRQDSANLLIFIMLLTLTILTIWLFKHRRFRFLHETGLAMIYGLLVGVILRFGIHVPQNMSDVILSCAVNASPATLLVNVSGRFYEYTLKGEVSRGKGLQVQDDEMLRKVTFDPEVFFNILLPPIIFHAGYSLKRRHFFRNIGSILAYAFMGTVISCFVIGLIMYGFVSFMKVVGQLGGDFFFTDCLLFGAIISATDPVTVLAIFNELKVDVDLYALLFGESVLNDAVAIILSSSIAAYQPAGDNSHSFEAMAMLKSFGIFLGVFSGSFALGVATGVMTFTKLRDFPLLETALFFLMSWSTFLLAEACGFTGVVAVLFCGITQAHYTFNNLSPDSQDRTKQLFELLNFLAENFIFSYMGLTLFSFQSHVFNPMFIIGAFVAVFLGRAANIYPLSFLLNLGRKNKIGYNFQHVMMFAGLRGAMTFALSIRDTATYARQMMFSTTLLIVFFTVWICGGGTTPMLTFMTMLDGSQRRNTKHESAWPFRIWYNFDHNYLKPLLTHSGPPLTATLPTCCGPLARCLTSPQAYEVWTQHNVIQ</sequence>
<keyword evidence="8 14" id="KW-1133">Transmembrane helix</keyword>
<keyword evidence="4 13" id="KW-0813">Transport</keyword>
<name>A0A8D0AZT1_SANLU</name>
<feature type="transmembrane region" description="Helical" evidence="14">
    <location>
        <begin position="20"/>
        <end position="37"/>
    </location>
</feature>
<feature type="transmembrane region" description="Helical" evidence="14">
    <location>
        <begin position="452"/>
        <end position="476"/>
    </location>
</feature>
<proteinExistence type="inferred from homology"/>
<evidence type="ECO:0000256" key="13">
    <source>
        <dbReference type="RuleBase" id="RU003722"/>
    </source>
</evidence>
<dbReference type="GO" id="GO:0055038">
    <property type="term" value="C:recycling endosome membrane"/>
    <property type="evidence" value="ECO:0007669"/>
    <property type="project" value="UniProtKB-SubCell"/>
</dbReference>
<dbReference type="PRINTS" id="PR01088">
    <property type="entry name" value="NAHEXCHNGR6"/>
</dbReference>
<keyword evidence="13" id="KW-0050">Antiport</keyword>
<keyword evidence="5" id="KW-1003">Cell membrane</keyword>
<evidence type="ECO:0000256" key="2">
    <source>
        <dbReference type="ARBA" id="ARBA00004651"/>
    </source>
</evidence>
<evidence type="ECO:0000256" key="8">
    <source>
        <dbReference type="ARBA" id="ARBA00022989"/>
    </source>
</evidence>